<protein>
    <submittedName>
        <fullName evidence="1">Uncharacterized protein</fullName>
    </submittedName>
</protein>
<evidence type="ECO:0000313" key="1">
    <source>
        <dbReference type="EMBL" id="AXE76388.1"/>
    </source>
</evidence>
<organism evidence="1 2">
    <name type="scientific">Streptomyces atratus</name>
    <dbReference type="NCBI Taxonomy" id="1893"/>
    <lineage>
        <taxon>Bacteria</taxon>
        <taxon>Bacillati</taxon>
        <taxon>Actinomycetota</taxon>
        <taxon>Actinomycetes</taxon>
        <taxon>Kitasatosporales</taxon>
        <taxon>Streptomycetaceae</taxon>
        <taxon>Streptomyces</taxon>
    </lineage>
</organism>
<evidence type="ECO:0000313" key="2">
    <source>
        <dbReference type="Proteomes" id="UP000252698"/>
    </source>
</evidence>
<gene>
    <name evidence="1" type="ORF">C5746_04885</name>
</gene>
<dbReference type="AlphaFoldDB" id="A0A2Z5J7T0"/>
<sequence length="103" mass="11355">MPEDAESAVGEFLRLLNQGRLRDVRLGRGRRTGERAAAMPAGPVKWTAYLHPSGVRYRTRLVGVPRVRQYGRRLLAMPARYCGLTAHAARPASPGMYAPRPSG</sequence>
<name>A0A2Z5J7T0_STRAR</name>
<accession>A0A2Z5J7T0</accession>
<reference evidence="1 2" key="1">
    <citation type="journal article" date="2018" name="Front. Microbiol.">
        <title>Genome Sequencing of Streptomyces atratus SCSIOZH16 and Activation Production of Nocardamine via Metabolic Engineering.</title>
        <authorList>
            <person name="Li Y."/>
            <person name="Zhang C."/>
            <person name="Liu C."/>
            <person name="Ju J."/>
            <person name="Ma J."/>
        </authorList>
    </citation>
    <scope>NUCLEOTIDE SEQUENCE [LARGE SCALE GENOMIC DNA]</scope>
    <source>
        <strain evidence="1 2">SCSIO_ZH16</strain>
    </source>
</reference>
<dbReference type="EMBL" id="CP027306">
    <property type="protein sequence ID" value="AXE76388.1"/>
    <property type="molecule type" value="Genomic_DNA"/>
</dbReference>
<proteinExistence type="predicted"/>
<dbReference type="KEGG" id="sata:C5746_04885"/>
<dbReference type="Proteomes" id="UP000252698">
    <property type="component" value="Chromosome"/>
</dbReference>